<dbReference type="STRING" id="398843.A3K89_20130"/>
<evidence type="ECO:0000259" key="21">
    <source>
        <dbReference type="PROSITE" id="PS51186"/>
    </source>
</evidence>
<comment type="pathway">
    <text evidence="5">Amine and polyamine biosynthesis; ectoine biosynthesis; L-ectoine from L-aspartate 4-semialdehyde: step 2/3.</text>
</comment>
<evidence type="ECO:0000256" key="17">
    <source>
        <dbReference type="ARBA" id="ARBA00030665"/>
    </source>
</evidence>
<accession>A0A239HFN6</accession>
<evidence type="ECO:0000256" key="6">
    <source>
        <dbReference type="ARBA" id="ARBA00008954"/>
    </source>
</evidence>
<dbReference type="Gene3D" id="3.40.630.30">
    <property type="match status" value="1"/>
</dbReference>
<keyword evidence="14" id="KW-0663">Pyridoxal phosphate</keyword>
<dbReference type="InterPro" id="IPR004637">
    <property type="entry name" value="Dat"/>
</dbReference>
<feature type="domain" description="N-acetyltransferase" evidence="21">
    <location>
        <begin position="17"/>
        <end position="164"/>
    </location>
</feature>
<dbReference type="NCBIfam" id="TIGR00709">
    <property type="entry name" value="dat"/>
    <property type="match status" value="1"/>
</dbReference>
<dbReference type="InterPro" id="IPR049704">
    <property type="entry name" value="Aminotrans_3_PPA_site"/>
</dbReference>
<keyword evidence="12" id="KW-0032">Aminotransferase</keyword>
<dbReference type="SUPFAM" id="SSF53383">
    <property type="entry name" value="PLP-dependent transferases"/>
    <property type="match status" value="1"/>
</dbReference>
<dbReference type="Pfam" id="PF00583">
    <property type="entry name" value="Acetyltransf_1"/>
    <property type="match status" value="1"/>
</dbReference>
<dbReference type="CDD" id="cd04301">
    <property type="entry name" value="NAT_SF"/>
    <property type="match status" value="1"/>
</dbReference>
<dbReference type="GO" id="GO:0047307">
    <property type="term" value="F:diaminobutyrate-pyruvate transaminase activity"/>
    <property type="evidence" value="ECO:0007669"/>
    <property type="project" value="InterPro"/>
</dbReference>
<gene>
    <name evidence="22" type="ORF">SAMN05421642_105249</name>
</gene>
<dbReference type="InterPro" id="IPR012773">
    <property type="entry name" value="Ectoine_EctB"/>
</dbReference>
<dbReference type="UniPathway" id="UPA00067">
    <property type="reaction ID" value="UER00122"/>
</dbReference>
<dbReference type="EC" id="2.6.1.76" evidence="9"/>
<comment type="pathway">
    <text evidence="4">Amine and polyamine biosynthesis; ectoine biosynthesis; L-ectoine from L-aspartate 4-semialdehyde: step 1/3.</text>
</comment>
<dbReference type="InterPro" id="IPR015421">
    <property type="entry name" value="PyrdxlP-dep_Trfase_major"/>
</dbReference>
<dbReference type="PROSITE" id="PS00600">
    <property type="entry name" value="AA_TRANSFER_CLASS_3"/>
    <property type="match status" value="1"/>
</dbReference>
<evidence type="ECO:0000256" key="9">
    <source>
        <dbReference type="ARBA" id="ARBA00013155"/>
    </source>
</evidence>
<evidence type="ECO:0000256" key="2">
    <source>
        <dbReference type="ARBA" id="ARBA00002189"/>
    </source>
</evidence>
<dbReference type="GO" id="GO:0033816">
    <property type="term" value="F:diaminobutyrate acetyltransferase activity"/>
    <property type="evidence" value="ECO:0007669"/>
    <property type="project" value="UniProtKB-EC"/>
</dbReference>
<evidence type="ECO:0000256" key="13">
    <source>
        <dbReference type="ARBA" id="ARBA00022679"/>
    </source>
</evidence>
<dbReference type="NCBIfam" id="TIGR02407">
    <property type="entry name" value="ectoine_ectB"/>
    <property type="match status" value="1"/>
</dbReference>
<name>A0A239HFN6_9NOCA</name>
<proteinExistence type="inferred from homology"/>
<comment type="similarity">
    <text evidence="7">Belongs to the acetyltransferase family. EctA subfamily.</text>
</comment>
<evidence type="ECO:0000256" key="18">
    <source>
        <dbReference type="ARBA" id="ARBA00031476"/>
    </source>
</evidence>
<dbReference type="CDD" id="cd00610">
    <property type="entry name" value="OAT_like"/>
    <property type="match status" value="1"/>
</dbReference>
<keyword evidence="13" id="KW-0808">Transferase</keyword>
<evidence type="ECO:0000256" key="10">
    <source>
        <dbReference type="ARBA" id="ARBA00014798"/>
    </source>
</evidence>
<dbReference type="SUPFAM" id="SSF55729">
    <property type="entry name" value="Acyl-CoA N-acyltransferases (Nat)"/>
    <property type="match status" value="1"/>
</dbReference>
<dbReference type="NCBIfam" id="NF006733">
    <property type="entry name" value="PRK09264.1"/>
    <property type="match status" value="1"/>
</dbReference>
<dbReference type="PANTHER" id="PTHR43552">
    <property type="entry name" value="DIAMINOBUTYRATE--2-OXOGLUTARATE AMINOTRANSFERASE"/>
    <property type="match status" value="1"/>
</dbReference>
<evidence type="ECO:0000256" key="15">
    <source>
        <dbReference type="ARBA" id="ARBA00023315"/>
    </source>
</evidence>
<evidence type="ECO:0000256" key="1">
    <source>
        <dbReference type="ARBA" id="ARBA00001933"/>
    </source>
</evidence>
<comment type="function">
    <text evidence="2">Catalyzes reversively the conversion of L-aspartate beta-semialdehyde (ASA) to L-2,4-diaminobutyrate (DABA) by transamination with L-glutamate.</text>
</comment>
<dbReference type="GO" id="GO:0019491">
    <property type="term" value="P:ectoine biosynthetic process"/>
    <property type="evidence" value="ECO:0007669"/>
    <property type="project" value="UniProtKB-UniPathway"/>
</dbReference>
<evidence type="ECO:0000256" key="12">
    <source>
        <dbReference type="ARBA" id="ARBA00022576"/>
    </source>
</evidence>
<dbReference type="InterPro" id="IPR005814">
    <property type="entry name" value="Aminotrans_3"/>
</dbReference>
<dbReference type="InterPro" id="IPR012772">
    <property type="entry name" value="Ectoine_EctA"/>
</dbReference>
<dbReference type="InterPro" id="IPR015422">
    <property type="entry name" value="PyrdxlP-dep_Trfase_small"/>
</dbReference>
<comment type="similarity">
    <text evidence="6">Belongs to the class-III pyridoxal-phosphate-dependent aminotransferase family.</text>
</comment>
<dbReference type="Pfam" id="PF00202">
    <property type="entry name" value="Aminotran_3"/>
    <property type="match status" value="1"/>
</dbReference>
<evidence type="ECO:0000256" key="8">
    <source>
        <dbReference type="ARBA" id="ARBA00012355"/>
    </source>
</evidence>
<dbReference type="AlphaFoldDB" id="A0A239HFN6"/>
<dbReference type="OrthoDB" id="9801052at2"/>
<dbReference type="GO" id="GO:0030170">
    <property type="term" value="F:pyridoxal phosphate binding"/>
    <property type="evidence" value="ECO:0007669"/>
    <property type="project" value="InterPro"/>
</dbReference>
<evidence type="ECO:0000256" key="3">
    <source>
        <dbReference type="ARBA" id="ARBA00003741"/>
    </source>
</evidence>
<dbReference type="Proteomes" id="UP000198327">
    <property type="component" value="Unassembled WGS sequence"/>
</dbReference>
<comment type="function">
    <text evidence="3">Catalyzes the acetylation of L-2,4-diaminobutyrate (DABA) to gamma-N-acetyl-alpha,gamma-diaminobutyric acid (ADABA) with acetyl coenzyme A.</text>
</comment>
<dbReference type="PROSITE" id="PS51186">
    <property type="entry name" value="GNAT"/>
    <property type="match status" value="1"/>
</dbReference>
<dbReference type="Gene3D" id="3.40.640.10">
    <property type="entry name" value="Type I PLP-dependent aspartate aminotransferase-like (Major domain)"/>
    <property type="match status" value="1"/>
</dbReference>
<comment type="cofactor">
    <cofactor evidence="1">
        <name>pyridoxal 5'-phosphate</name>
        <dbReference type="ChEBI" id="CHEBI:597326"/>
    </cofactor>
</comment>
<evidence type="ECO:0000256" key="19">
    <source>
        <dbReference type="ARBA" id="ARBA00048924"/>
    </source>
</evidence>
<dbReference type="GO" id="GO:0045303">
    <property type="term" value="F:diaminobutyrate-2-oxoglutarate transaminase activity"/>
    <property type="evidence" value="ECO:0007669"/>
    <property type="project" value="UniProtKB-EC"/>
</dbReference>
<dbReference type="InterPro" id="IPR000182">
    <property type="entry name" value="GNAT_dom"/>
</dbReference>
<keyword evidence="23" id="KW-1185">Reference proteome</keyword>
<evidence type="ECO:0000313" key="22">
    <source>
        <dbReference type="EMBL" id="SNS80226.1"/>
    </source>
</evidence>
<organism evidence="22 23">
    <name type="scientific">Rhodococcoides kyotonense</name>
    <dbReference type="NCBI Taxonomy" id="398843"/>
    <lineage>
        <taxon>Bacteria</taxon>
        <taxon>Bacillati</taxon>
        <taxon>Actinomycetota</taxon>
        <taxon>Actinomycetes</taxon>
        <taxon>Mycobacteriales</taxon>
        <taxon>Nocardiaceae</taxon>
        <taxon>Rhodococcoides</taxon>
    </lineage>
</organism>
<comment type="catalytic activity">
    <reaction evidence="20">
        <text>L-2,4-diaminobutanoate + 2-oxoglutarate = L-aspartate 4-semialdehyde + L-glutamate</text>
        <dbReference type="Rhea" id="RHEA:11160"/>
        <dbReference type="ChEBI" id="CHEBI:16810"/>
        <dbReference type="ChEBI" id="CHEBI:29985"/>
        <dbReference type="ChEBI" id="CHEBI:58761"/>
        <dbReference type="ChEBI" id="CHEBI:537519"/>
        <dbReference type="EC" id="2.6.1.76"/>
    </reaction>
</comment>
<evidence type="ECO:0000256" key="16">
    <source>
        <dbReference type="ARBA" id="ARBA00029744"/>
    </source>
</evidence>
<protein>
    <recommendedName>
        <fullName evidence="10">Diaminobutyrate--2-oxoglutarate transaminase</fullName>
        <ecNumber evidence="8">2.3.1.178</ecNumber>
        <ecNumber evidence="9">2.6.1.76</ecNumber>
    </recommendedName>
    <alternativeName>
        <fullName evidence="17">DABA aminotransferase</fullName>
    </alternativeName>
    <alternativeName>
        <fullName evidence="18">Diaminobutyrate--2-oxoglutarate aminotransferase</fullName>
    </alternativeName>
    <alternativeName>
        <fullName evidence="11">L-2,4-diaminobutyric acid acetyltransferase</fullName>
    </alternativeName>
    <alternativeName>
        <fullName evidence="16">L-2,4-diaminobutyric acid transaminase</fullName>
    </alternativeName>
</protein>
<dbReference type="NCBIfam" id="TIGR02406">
    <property type="entry name" value="ectoine_EctA"/>
    <property type="match status" value="1"/>
</dbReference>
<evidence type="ECO:0000256" key="7">
    <source>
        <dbReference type="ARBA" id="ARBA00010712"/>
    </source>
</evidence>
<evidence type="ECO:0000256" key="11">
    <source>
        <dbReference type="ARBA" id="ARBA00017935"/>
    </source>
</evidence>
<dbReference type="InterPro" id="IPR016181">
    <property type="entry name" value="Acyl_CoA_acyltransferase"/>
</dbReference>
<dbReference type="EMBL" id="FZOW01000005">
    <property type="protein sequence ID" value="SNS80226.1"/>
    <property type="molecule type" value="Genomic_DNA"/>
</dbReference>
<evidence type="ECO:0000256" key="4">
    <source>
        <dbReference type="ARBA" id="ARBA00004946"/>
    </source>
</evidence>
<evidence type="ECO:0000256" key="14">
    <source>
        <dbReference type="ARBA" id="ARBA00022898"/>
    </source>
</evidence>
<evidence type="ECO:0000313" key="23">
    <source>
        <dbReference type="Proteomes" id="UP000198327"/>
    </source>
</evidence>
<keyword evidence="15" id="KW-0012">Acyltransferase</keyword>
<sequence length="607" mass="66516">MKPAQLRTTPVTAPDAVKFRSPKVSDGVRLWEIARDSRVLDLNSSYAYVLWCRDFAATSVVSDVDGRAVGFVTGYIRQDSPTTFFVWQVAVDADQRGKGLAGRMLNELLDRLTPQGITHLETTISPDNEASIALFTALARTRGTDIEKSDLFAPNDFPDSHEAEELYTVGPAAVRTNERNKQNMTEKQTTTEKPDVFETVESAVRSYSRQWPAVFATAKNSTLVDENGREYLDFFGGAGALNYGHNNDILKGALVDYIQNDGITHGLDMSTVAKREFLESFKKNILDPRGLDYKVQFPGPTGANTVEAALKLARKVTGRESIINFTNAFHGMTLGALSVTGNSMKRAGAGIPLVHTTPMPYDNYFGGVTEDFQWFERVLDDSGSGFNRPAAVIVETIQGEGGINVARPEWLRALADLCSRRDILLIVDDVQMGCGRTGQFFSFEEAGITPDIVTLSKSIGGYGMPMALTLFKPELDVWAPGEHNGTFRGFNPSFVTSKAAIDTYWSDDTFEKEVLAKGEHIQDRFIKLCAKFDGVSTRGRGMVQALAFDEPEMAGKVAQLCYDEGLLVETAGPSDEVVKLLPPLTTTIEELDRGLDIIEGATAKVCS</sequence>
<evidence type="ECO:0000256" key="5">
    <source>
        <dbReference type="ARBA" id="ARBA00004978"/>
    </source>
</evidence>
<reference evidence="23" key="1">
    <citation type="submission" date="2017-06" db="EMBL/GenBank/DDBJ databases">
        <authorList>
            <person name="Varghese N."/>
            <person name="Submissions S."/>
        </authorList>
    </citation>
    <scope>NUCLEOTIDE SEQUENCE [LARGE SCALE GENOMIC DNA]</scope>
    <source>
        <strain evidence="23">JCM 23211</strain>
    </source>
</reference>
<evidence type="ECO:0000256" key="20">
    <source>
        <dbReference type="ARBA" id="ARBA00049111"/>
    </source>
</evidence>
<dbReference type="InterPro" id="IPR015424">
    <property type="entry name" value="PyrdxlP-dep_Trfase"/>
</dbReference>
<dbReference type="PANTHER" id="PTHR43552:SF2">
    <property type="entry name" value="DIAMINOBUTYRATE--2-OXOGLUTARATE TRANSAMINASE"/>
    <property type="match status" value="1"/>
</dbReference>
<dbReference type="Gene3D" id="3.90.1150.10">
    <property type="entry name" value="Aspartate Aminotransferase, domain 1"/>
    <property type="match status" value="1"/>
</dbReference>
<comment type="catalytic activity">
    <reaction evidence="19">
        <text>L-2,4-diaminobutanoate + acetyl-CoA = (2S)-4-acetamido-2-aminobutanoate + CoA + H(+)</text>
        <dbReference type="Rhea" id="RHEA:16901"/>
        <dbReference type="ChEBI" id="CHEBI:15378"/>
        <dbReference type="ChEBI" id="CHEBI:57287"/>
        <dbReference type="ChEBI" id="CHEBI:57288"/>
        <dbReference type="ChEBI" id="CHEBI:58761"/>
        <dbReference type="ChEBI" id="CHEBI:58929"/>
        <dbReference type="EC" id="2.3.1.178"/>
    </reaction>
</comment>
<dbReference type="EC" id="2.3.1.178" evidence="8"/>